<name>A0ABQ9GEA6_9NEOP</name>
<evidence type="ECO:0000313" key="2">
    <source>
        <dbReference type="Proteomes" id="UP001159363"/>
    </source>
</evidence>
<evidence type="ECO:0000313" key="1">
    <source>
        <dbReference type="EMBL" id="KAJ8869401.1"/>
    </source>
</evidence>
<comment type="caution">
    <text evidence="1">The sequence shown here is derived from an EMBL/GenBank/DDBJ whole genome shotgun (WGS) entry which is preliminary data.</text>
</comment>
<accession>A0ABQ9GEA6</accession>
<gene>
    <name evidence="1" type="ORF">PR048_028391</name>
</gene>
<proteinExistence type="predicted"/>
<keyword evidence="2" id="KW-1185">Reference proteome</keyword>
<organism evidence="1 2">
    <name type="scientific">Dryococelus australis</name>
    <dbReference type="NCBI Taxonomy" id="614101"/>
    <lineage>
        <taxon>Eukaryota</taxon>
        <taxon>Metazoa</taxon>
        <taxon>Ecdysozoa</taxon>
        <taxon>Arthropoda</taxon>
        <taxon>Hexapoda</taxon>
        <taxon>Insecta</taxon>
        <taxon>Pterygota</taxon>
        <taxon>Neoptera</taxon>
        <taxon>Polyneoptera</taxon>
        <taxon>Phasmatodea</taxon>
        <taxon>Verophasmatodea</taxon>
        <taxon>Anareolatae</taxon>
        <taxon>Phasmatidae</taxon>
        <taxon>Eurycanthinae</taxon>
        <taxon>Dryococelus</taxon>
    </lineage>
</organism>
<dbReference type="EMBL" id="JARBHB010000013">
    <property type="protein sequence ID" value="KAJ8869401.1"/>
    <property type="molecule type" value="Genomic_DNA"/>
</dbReference>
<protein>
    <submittedName>
        <fullName evidence="1">Uncharacterized protein</fullName>
    </submittedName>
</protein>
<dbReference type="Proteomes" id="UP001159363">
    <property type="component" value="Chromosome 12"/>
</dbReference>
<sequence>MPTADDLVAYATIECALQKKRNLNARYRHKMVPKKESLYTRQLAYGTGVLPRRLDKLPEQGRTNLPGTFKNGYSFRRKYIYISMSKAITPNERLMATLRCLATGKTLEDLKVSCHIAAQTDQQRRRNENLNIAVTLRIASEPWMGSL</sequence>
<reference evidence="1 2" key="1">
    <citation type="submission" date="2023-02" db="EMBL/GenBank/DDBJ databases">
        <title>LHISI_Scaffold_Assembly.</title>
        <authorList>
            <person name="Stuart O.P."/>
            <person name="Cleave R."/>
            <person name="Magrath M.J.L."/>
            <person name="Mikheyev A.S."/>
        </authorList>
    </citation>
    <scope>NUCLEOTIDE SEQUENCE [LARGE SCALE GENOMIC DNA]</scope>
    <source>
        <strain evidence="1">Daus_M_001</strain>
        <tissue evidence="1">Leg muscle</tissue>
    </source>
</reference>